<keyword evidence="2" id="KW-1185">Reference proteome</keyword>
<dbReference type="AlphaFoldDB" id="A0A5E4UVK7"/>
<dbReference type="Gene3D" id="3.40.50.1100">
    <property type="match status" value="1"/>
</dbReference>
<sequence>MPCENNQNSRISLERIENASAVIDPVFLNEPQFECESLSEALGARVALKVETVNPISFGGFVTPFSVRQLLQRQRSQVGVRKSQVELRTTLGKTPGLEIVKPRPYN</sequence>
<protein>
    <submittedName>
        <fullName evidence="1">Uncharacterized protein</fullName>
    </submittedName>
</protein>
<organism evidence="1 2">
    <name type="scientific">Pandoraea terrae</name>
    <dbReference type="NCBI Taxonomy" id="1537710"/>
    <lineage>
        <taxon>Bacteria</taxon>
        <taxon>Pseudomonadati</taxon>
        <taxon>Pseudomonadota</taxon>
        <taxon>Betaproteobacteria</taxon>
        <taxon>Burkholderiales</taxon>
        <taxon>Burkholderiaceae</taxon>
        <taxon>Pandoraea</taxon>
    </lineage>
</organism>
<evidence type="ECO:0000313" key="2">
    <source>
        <dbReference type="Proteomes" id="UP000414233"/>
    </source>
</evidence>
<gene>
    <name evidence="1" type="ORF">PTE30175_02169</name>
</gene>
<dbReference type="InterPro" id="IPR036052">
    <property type="entry name" value="TrpB-like_PALP_sf"/>
</dbReference>
<accession>A0A5E4UVK7</accession>
<dbReference type="EMBL" id="CABPRZ010000007">
    <property type="protein sequence ID" value="VVE03119.1"/>
    <property type="molecule type" value="Genomic_DNA"/>
</dbReference>
<evidence type="ECO:0000313" key="1">
    <source>
        <dbReference type="EMBL" id="VVE03119.1"/>
    </source>
</evidence>
<name>A0A5E4UVK7_9BURK</name>
<proteinExistence type="predicted"/>
<reference evidence="1 2" key="1">
    <citation type="submission" date="2019-08" db="EMBL/GenBank/DDBJ databases">
        <authorList>
            <person name="Peeters C."/>
        </authorList>
    </citation>
    <scope>NUCLEOTIDE SEQUENCE [LARGE SCALE GENOMIC DNA]</scope>
    <source>
        <strain evidence="1 2">LMG 30175</strain>
    </source>
</reference>
<dbReference type="Proteomes" id="UP000414233">
    <property type="component" value="Unassembled WGS sequence"/>
</dbReference>
<dbReference type="OrthoDB" id="34584at2"/>